<evidence type="ECO:0000313" key="2">
    <source>
        <dbReference type="Proteomes" id="UP000054995"/>
    </source>
</evidence>
<dbReference type="EMBL" id="JYDT01000139">
    <property type="protein sequence ID" value="KRY83479.1"/>
    <property type="molecule type" value="Genomic_DNA"/>
</dbReference>
<proteinExistence type="predicted"/>
<organism evidence="1 2">
    <name type="scientific">Trichinella pseudospiralis</name>
    <name type="common">Parasitic roundworm</name>
    <dbReference type="NCBI Taxonomy" id="6337"/>
    <lineage>
        <taxon>Eukaryota</taxon>
        <taxon>Metazoa</taxon>
        <taxon>Ecdysozoa</taxon>
        <taxon>Nematoda</taxon>
        <taxon>Enoplea</taxon>
        <taxon>Dorylaimia</taxon>
        <taxon>Trichinellida</taxon>
        <taxon>Trichinellidae</taxon>
        <taxon>Trichinella</taxon>
    </lineage>
</organism>
<protein>
    <submittedName>
        <fullName evidence="1">Uncharacterized protein</fullName>
    </submittedName>
</protein>
<accession>A0A0V1FBK6</accession>
<sequence>MLLNFEFLFNLIPLASIITSFGTNVNKRKKPNVPNATGKITCEPTWNIFAPFQKQSCVVRRRNGWKRLNRINDSKSNVAGSRPLGSLLLSPPLFIVGEFMMLPTELRFLRFLICL</sequence>
<reference evidence="1 2" key="1">
    <citation type="submission" date="2015-01" db="EMBL/GenBank/DDBJ databases">
        <title>Evolution of Trichinella species and genotypes.</title>
        <authorList>
            <person name="Korhonen P.K."/>
            <person name="Edoardo P."/>
            <person name="Giuseppe L.R."/>
            <person name="Gasser R.B."/>
        </authorList>
    </citation>
    <scope>NUCLEOTIDE SEQUENCE [LARGE SCALE GENOMIC DNA]</scope>
    <source>
        <strain evidence="1">ISS470</strain>
    </source>
</reference>
<name>A0A0V1FBK6_TRIPS</name>
<keyword evidence="2" id="KW-1185">Reference proteome</keyword>
<evidence type="ECO:0000313" key="1">
    <source>
        <dbReference type="EMBL" id="KRY83479.1"/>
    </source>
</evidence>
<gene>
    <name evidence="1" type="ORF">T4D_9840</name>
</gene>
<comment type="caution">
    <text evidence="1">The sequence shown here is derived from an EMBL/GenBank/DDBJ whole genome shotgun (WGS) entry which is preliminary data.</text>
</comment>
<dbReference type="Proteomes" id="UP000054995">
    <property type="component" value="Unassembled WGS sequence"/>
</dbReference>